<sequence length="957" mass="101457">MATGWRAQGSAGETCRARRLTTTTTTAAAAAADEIHTGGPGEERGEIDTRVPRSKAKEEMYTHRLTSEEKEEVYSGEQLAHAEFRLRRRLRRFLLRRRTAEKLEGLWGLYRRVQRSSAGWRLSAGEAEQFLQAVLRAGAHTAWSARAEEIGGAAPATMALLRVYAKFGDTRRLEAAARARGGEWTQRQTDFVATRATAYARADLPAQAAAILQGASPGGGQDADQQTKSSWISAQEQLVMAWARSRRVDEAWAALGRLQAGGGGAATRAWNAVLHMHAVDVRYRQAAVEAVQARMAAAGAALDAASFNILLHGAVLRGAAARWRHWHARMRGAGHAPDAYTYTSLVAQLGGAGQWAEAAAVGRMRVAPTPATAVAALDVDRRRNNVSGVMAHLRRRVARGAWLAPHEFTQAAAAARADAPAWSAEIALLGAALDAGRVPPSAAVDAVAARLPGPTPRAHAARALLAGLATPESRERTAQALVELAEAVAVISDRDPASACDQAPGYDFVSGPARMSFSASLGAAVRALTLAGSQQHAERLAVAAARAQIDVAAPHTLAALATRALGPDAAALVQQHVRATRFNPPGAVAIAQLAQSARAGQAGAYAEVQRASEAHPAARAFAALLQSDAARGDVMGLEATWRRMLERGVAAGAAGHAARVVCYARAGDLLRTRRAFCDLLDHGHAPSRAAVHAVVRCCVRAGHVALALAVVRHAERHVALPPATYNLVLSRCAPAPPLHAQADALFAAMLRTPDARLTHPPCDAARTVAAHRARLGDLRDYRPPPARAGHQAPLSDDAAARSKRALVAWLTSPAAFPGGAESPAESPADSAADRIADPAPPPPPDATTFIVMLRLYGQNHRWADVVRTWHTLAAFNRRVDALAATWPHAARHRVAPFSRMVGWAALALRQMGRPADAAALWDDAAQRGILSDSARALGMDAMLGRLPTRNDTDPQRH</sequence>
<evidence type="ECO:0000256" key="2">
    <source>
        <dbReference type="SAM" id="MobiDB-lite"/>
    </source>
</evidence>
<name>A0A9W8BG16_9FUNG</name>
<evidence type="ECO:0008006" key="5">
    <source>
        <dbReference type="Google" id="ProtNLM"/>
    </source>
</evidence>
<evidence type="ECO:0000313" key="3">
    <source>
        <dbReference type="EMBL" id="KAJ2006355.1"/>
    </source>
</evidence>
<feature type="compositionally biased region" description="Basic and acidic residues" evidence="2">
    <location>
        <begin position="33"/>
        <end position="57"/>
    </location>
</feature>
<dbReference type="PANTHER" id="PTHR47447">
    <property type="entry name" value="OS03G0856100 PROTEIN"/>
    <property type="match status" value="1"/>
</dbReference>
<keyword evidence="1" id="KW-0677">Repeat</keyword>
<keyword evidence="4" id="KW-1185">Reference proteome</keyword>
<organism evidence="3 4">
    <name type="scientific">Coemansia thaxteri</name>
    <dbReference type="NCBI Taxonomy" id="2663907"/>
    <lineage>
        <taxon>Eukaryota</taxon>
        <taxon>Fungi</taxon>
        <taxon>Fungi incertae sedis</taxon>
        <taxon>Zoopagomycota</taxon>
        <taxon>Kickxellomycotina</taxon>
        <taxon>Kickxellomycetes</taxon>
        <taxon>Kickxellales</taxon>
        <taxon>Kickxellaceae</taxon>
        <taxon>Coemansia</taxon>
    </lineage>
</organism>
<proteinExistence type="predicted"/>
<dbReference type="InterPro" id="IPR011990">
    <property type="entry name" value="TPR-like_helical_dom_sf"/>
</dbReference>
<feature type="compositionally biased region" description="Low complexity" evidence="2">
    <location>
        <begin position="21"/>
        <end position="32"/>
    </location>
</feature>
<evidence type="ECO:0000313" key="4">
    <source>
        <dbReference type="Proteomes" id="UP001150907"/>
    </source>
</evidence>
<dbReference type="Proteomes" id="UP001150907">
    <property type="component" value="Unassembled WGS sequence"/>
</dbReference>
<comment type="caution">
    <text evidence="3">The sequence shown here is derived from an EMBL/GenBank/DDBJ whole genome shotgun (WGS) entry which is preliminary data.</text>
</comment>
<accession>A0A9W8BG16</accession>
<feature type="region of interest" description="Disordered" evidence="2">
    <location>
        <begin position="1"/>
        <end position="57"/>
    </location>
</feature>
<reference evidence="3" key="1">
    <citation type="submission" date="2022-07" db="EMBL/GenBank/DDBJ databases">
        <title>Phylogenomic reconstructions and comparative analyses of Kickxellomycotina fungi.</title>
        <authorList>
            <person name="Reynolds N.K."/>
            <person name="Stajich J.E."/>
            <person name="Barry K."/>
            <person name="Grigoriev I.V."/>
            <person name="Crous P."/>
            <person name="Smith M.E."/>
        </authorList>
    </citation>
    <scope>NUCLEOTIDE SEQUENCE</scope>
    <source>
        <strain evidence="3">IMI 214461</strain>
    </source>
</reference>
<feature type="region of interest" description="Disordered" evidence="2">
    <location>
        <begin position="778"/>
        <end position="797"/>
    </location>
</feature>
<dbReference type="AlphaFoldDB" id="A0A9W8BG16"/>
<feature type="region of interest" description="Disordered" evidence="2">
    <location>
        <begin position="817"/>
        <end position="843"/>
    </location>
</feature>
<evidence type="ECO:0000256" key="1">
    <source>
        <dbReference type="ARBA" id="ARBA00022737"/>
    </source>
</evidence>
<feature type="compositionally biased region" description="Low complexity" evidence="2">
    <location>
        <begin position="820"/>
        <end position="830"/>
    </location>
</feature>
<dbReference type="OrthoDB" id="185373at2759"/>
<dbReference type="Gene3D" id="1.25.40.10">
    <property type="entry name" value="Tetratricopeptide repeat domain"/>
    <property type="match status" value="2"/>
</dbReference>
<dbReference type="PANTHER" id="PTHR47447:SF17">
    <property type="entry name" value="OS12G0638900 PROTEIN"/>
    <property type="match status" value="1"/>
</dbReference>
<dbReference type="EMBL" id="JANBQF010000064">
    <property type="protein sequence ID" value="KAJ2006355.1"/>
    <property type="molecule type" value="Genomic_DNA"/>
</dbReference>
<gene>
    <name evidence="3" type="ORF">H4R26_001438</name>
</gene>
<protein>
    <recommendedName>
        <fullName evidence="5">Pentatricopeptide repeat-containing protein</fullName>
    </recommendedName>
</protein>